<dbReference type="InterPro" id="IPR002052">
    <property type="entry name" value="DNA_methylase_N6_adenine_CS"/>
</dbReference>
<evidence type="ECO:0000313" key="2">
    <source>
        <dbReference type="EMBL" id="CAG8639833.1"/>
    </source>
</evidence>
<dbReference type="InterPro" id="IPR029063">
    <property type="entry name" value="SAM-dependent_MTases_sf"/>
</dbReference>
<proteinExistence type="predicted"/>
<dbReference type="OrthoDB" id="2422930at2759"/>
<sequence>MSQSTSWEKLLAENSRLKAQLGAITEGGGIKIIFPDKDIAKQIIRKINPRILKELPRYSFNPNNSSNLVLEGDNLHALASLYQYRNKVDLILTDPPYNTGKDFRYNDKQTKLPNDEELGDLIKSDDPARHTK</sequence>
<organism evidence="2 3">
    <name type="scientific">Racocetra fulgida</name>
    <dbReference type="NCBI Taxonomy" id="60492"/>
    <lineage>
        <taxon>Eukaryota</taxon>
        <taxon>Fungi</taxon>
        <taxon>Fungi incertae sedis</taxon>
        <taxon>Mucoromycota</taxon>
        <taxon>Glomeromycotina</taxon>
        <taxon>Glomeromycetes</taxon>
        <taxon>Diversisporales</taxon>
        <taxon>Gigasporaceae</taxon>
        <taxon>Racocetra</taxon>
    </lineage>
</organism>
<gene>
    <name evidence="2" type="ORF">RFULGI_LOCUS8039</name>
</gene>
<dbReference type="AlphaFoldDB" id="A0A9N9DH66"/>
<name>A0A9N9DH66_9GLOM</name>
<keyword evidence="3" id="KW-1185">Reference proteome</keyword>
<evidence type="ECO:0000256" key="1">
    <source>
        <dbReference type="SAM" id="MobiDB-lite"/>
    </source>
</evidence>
<dbReference type="GO" id="GO:0032259">
    <property type="term" value="P:methylation"/>
    <property type="evidence" value="ECO:0007669"/>
    <property type="project" value="InterPro"/>
</dbReference>
<dbReference type="GO" id="GO:0008168">
    <property type="term" value="F:methyltransferase activity"/>
    <property type="evidence" value="ECO:0007669"/>
    <property type="project" value="InterPro"/>
</dbReference>
<dbReference type="GO" id="GO:0003676">
    <property type="term" value="F:nucleic acid binding"/>
    <property type="evidence" value="ECO:0007669"/>
    <property type="project" value="InterPro"/>
</dbReference>
<accession>A0A9N9DH66</accession>
<comment type="caution">
    <text evidence="2">The sequence shown here is derived from an EMBL/GenBank/DDBJ whole genome shotgun (WGS) entry which is preliminary data.</text>
</comment>
<reference evidence="2" key="1">
    <citation type="submission" date="2021-06" db="EMBL/GenBank/DDBJ databases">
        <authorList>
            <person name="Kallberg Y."/>
            <person name="Tangrot J."/>
            <person name="Rosling A."/>
        </authorList>
    </citation>
    <scope>NUCLEOTIDE SEQUENCE</scope>
    <source>
        <strain evidence="2">IN212</strain>
    </source>
</reference>
<dbReference type="Proteomes" id="UP000789396">
    <property type="component" value="Unassembled WGS sequence"/>
</dbReference>
<dbReference type="Gene3D" id="3.40.50.150">
    <property type="entry name" value="Vaccinia Virus protein VP39"/>
    <property type="match status" value="1"/>
</dbReference>
<protein>
    <submittedName>
        <fullName evidence="2">17847_t:CDS:1</fullName>
    </submittedName>
</protein>
<evidence type="ECO:0000313" key="3">
    <source>
        <dbReference type="Proteomes" id="UP000789396"/>
    </source>
</evidence>
<feature type="region of interest" description="Disordered" evidence="1">
    <location>
        <begin position="102"/>
        <end position="132"/>
    </location>
</feature>
<dbReference type="SUPFAM" id="SSF53335">
    <property type="entry name" value="S-adenosyl-L-methionine-dependent methyltransferases"/>
    <property type="match status" value="1"/>
</dbReference>
<dbReference type="PROSITE" id="PS00092">
    <property type="entry name" value="N6_MTASE"/>
    <property type="match status" value="1"/>
</dbReference>
<dbReference type="EMBL" id="CAJVPZ010012449">
    <property type="protein sequence ID" value="CAG8639833.1"/>
    <property type="molecule type" value="Genomic_DNA"/>
</dbReference>